<dbReference type="InterPro" id="IPR011251">
    <property type="entry name" value="Luciferase-like_dom"/>
</dbReference>
<dbReference type="Proteomes" id="UP000295341">
    <property type="component" value="Unassembled WGS sequence"/>
</dbReference>
<proteinExistence type="predicted"/>
<reference evidence="6 7" key="1">
    <citation type="submission" date="2019-03" db="EMBL/GenBank/DDBJ databases">
        <title>Genomic Encyclopedia of Type Strains, Phase IV (KMG-IV): sequencing the most valuable type-strain genomes for metagenomic binning, comparative biology and taxonomic classification.</title>
        <authorList>
            <person name="Goeker M."/>
        </authorList>
    </citation>
    <scope>NUCLEOTIDE SEQUENCE [LARGE SCALE GENOMIC DNA]</scope>
    <source>
        <strain evidence="6 7">DSM 26377</strain>
    </source>
</reference>
<dbReference type="PANTHER" id="PTHR42847:SF4">
    <property type="entry name" value="ALKANESULFONATE MONOOXYGENASE-RELATED"/>
    <property type="match status" value="1"/>
</dbReference>
<dbReference type="EMBL" id="SOBT01000008">
    <property type="protein sequence ID" value="TDU31945.1"/>
    <property type="molecule type" value="Genomic_DNA"/>
</dbReference>
<dbReference type="AlphaFoldDB" id="A0A4R7PCS9"/>
<dbReference type="OrthoDB" id="9814695at2"/>
<evidence type="ECO:0000256" key="1">
    <source>
        <dbReference type="ARBA" id="ARBA00022630"/>
    </source>
</evidence>
<evidence type="ECO:0000256" key="2">
    <source>
        <dbReference type="ARBA" id="ARBA00022643"/>
    </source>
</evidence>
<evidence type="ECO:0000313" key="7">
    <source>
        <dbReference type="Proteomes" id="UP000295341"/>
    </source>
</evidence>
<dbReference type="InterPro" id="IPR036661">
    <property type="entry name" value="Luciferase-like_sf"/>
</dbReference>
<name>A0A4R7PCS9_9GAMM</name>
<evidence type="ECO:0000256" key="4">
    <source>
        <dbReference type="ARBA" id="ARBA00023033"/>
    </source>
</evidence>
<comment type="caution">
    <text evidence="6">The sequence shown here is derived from an EMBL/GenBank/DDBJ whole genome shotgun (WGS) entry which is preliminary data.</text>
</comment>
<dbReference type="SUPFAM" id="SSF51679">
    <property type="entry name" value="Bacterial luciferase-like"/>
    <property type="match status" value="1"/>
</dbReference>
<keyword evidence="2" id="KW-0288">FMN</keyword>
<dbReference type="CDD" id="cd01094">
    <property type="entry name" value="Alkanesulfonate_monoxygenase"/>
    <property type="match status" value="1"/>
</dbReference>
<gene>
    <name evidence="6" type="ORF">DFR24_1329</name>
</gene>
<keyword evidence="4 6" id="KW-0503">Monooxygenase</keyword>
<sequence length="378" mass="41743">MKRTSPDAQTASRSSLALFDPRQKLKLGLFSFNVSGGMMATSVPTTYELSWKHTRAIAQKAEAMGFEALVPVGRWRGFGGETNFAGESFETYTWAAGLAEATERIMVFATSHVPTVHPILAAKQAATIDHISGGRFGLNLVMGWFTAEMEMFGGKQKEHDERYRFGSEWVEIVKRLWSEEEAVDFDGTFFQIKQAIARPRPVQNPHPVLVNAGSSPPGLDFSAKYCDINFVGMGSFEMGQAAASAVRKRARDVYQRDISTMTYATVVCRDTEAEAKRDYDAMVAGIDWGAIDNLVRVFGLEGQSYGDAEAVRQLRTQFAMGWGGMTFVGTPEQIVEKLAKTSEIGIGGIVLGFNDYVVELDHFDRKVMPLLRQAGLRS</sequence>
<organism evidence="6 7">
    <name type="scientific">Panacagrimonas perspica</name>
    <dbReference type="NCBI Taxonomy" id="381431"/>
    <lineage>
        <taxon>Bacteria</taxon>
        <taxon>Pseudomonadati</taxon>
        <taxon>Pseudomonadota</taxon>
        <taxon>Gammaproteobacteria</taxon>
        <taxon>Nevskiales</taxon>
        <taxon>Nevskiaceae</taxon>
        <taxon>Panacagrimonas</taxon>
    </lineage>
</organism>
<dbReference type="Gene3D" id="3.20.20.30">
    <property type="entry name" value="Luciferase-like domain"/>
    <property type="match status" value="1"/>
</dbReference>
<dbReference type="GO" id="GO:0016705">
    <property type="term" value="F:oxidoreductase activity, acting on paired donors, with incorporation or reduction of molecular oxygen"/>
    <property type="evidence" value="ECO:0007669"/>
    <property type="project" value="InterPro"/>
</dbReference>
<keyword evidence="1" id="KW-0285">Flavoprotein</keyword>
<keyword evidence="7" id="KW-1185">Reference proteome</keyword>
<protein>
    <submittedName>
        <fullName evidence="6">Alkanesulfonate monooxygenase SsuD/methylene tetrahydromethanopterin reductase-like flavin-dependent oxidoreductase (Luciferase family)</fullName>
    </submittedName>
</protein>
<dbReference type="PANTHER" id="PTHR42847">
    <property type="entry name" value="ALKANESULFONATE MONOOXYGENASE"/>
    <property type="match status" value="1"/>
</dbReference>
<dbReference type="InterPro" id="IPR050172">
    <property type="entry name" value="SsuD_RutA_monooxygenase"/>
</dbReference>
<dbReference type="RefSeq" id="WP_133880493.1">
    <property type="nucleotide sequence ID" value="NZ_MWIN01000006.1"/>
</dbReference>
<dbReference type="Pfam" id="PF00296">
    <property type="entry name" value="Bac_luciferase"/>
    <property type="match status" value="1"/>
</dbReference>
<dbReference type="GO" id="GO:0004497">
    <property type="term" value="F:monooxygenase activity"/>
    <property type="evidence" value="ECO:0007669"/>
    <property type="project" value="UniProtKB-KW"/>
</dbReference>
<keyword evidence="3" id="KW-0560">Oxidoreductase</keyword>
<evidence type="ECO:0000256" key="3">
    <source>
        <dbReference type="ARBA" id="ARBA00023002"/>
    </source>
</evidence>
<evidence type="ECO:0000313" key="6">
    <source>
        <dbReference type="EMBL" id="TDU31945.1"/>
    </source>
</evidence>
<feature type="domain" description="Luciferase-like" evidence="5">
    <location>
        <begin position="26"/>
        <end position="346"/>
    </location>
</feature>
<evidence type="ECO:0000259" key="5">
    <source>
        <dbReference type="Pfam" id="PF00296"/>
    </source>
</evidence>
<accession>A0A4R7PCS9</accession>